<proteinExistence type="predicted"/>
<accession>A0AC34EZT3</accession>
<evidence type="ECO:0000313" key="2">
    <source>
        <dbReference type="WBParaSite" id="ES5_v2.g10247.t1"/>
    </source>
</evidence>
<protein>
    <submittedName>
        <fullName evidence="2">Homeobox domain-containing protein</fullName>
    </submittedName>
</protein>
<evidence type="ECO:0000313" key="1">
    <source>
        <dbReference type="Proteomes" id="UP000887579"/>
    </source>
</evidence>
<name>A0AC34EZT3_9BILA</name>
<reference evidence="2" key="1">
    <citation type="submission" date="2022-11" db="UniProtKB">
        <authorList>
            <consortium name="WormBaseParasite"/>
        </authorList>
    </citation>
    <scope>IDENTIFICATION</scope>
</reference>
<dbReference type="Proteomes" id="UP000887579">
    <property type="component" value="Unplaced"/>
</dbReference>
<sequence>MSFQFQDLKPKDFPQSIADFTYYPGLDVSTAVSSSIDLSDGAFKKLKSDSLVGNGLGTGFGGGLGVGGPPTPARRRHRTTFTQEQLAELDNAFQKSHYPDIYAREELARITKLNEARIQVWFQNRRAKHRKQEKQLQKGVPQFGGCNLGGGGGGGHNGALNVAAASLNAMRPAYPSMGNRATDMWTSYSPYQMSRPMGYPSTTMQYGAAAASAAAFGSMSNQGIQFADSEDIYRSLQRSQQQAAAAAANNPLQQYQSQNNQNNL</sequence>
<organism evidence="1 2">
    <name type="scientific">Panagrolaimus sp. ES5</name>
    <dbReference type="NCBI Taxonomy" id="591445"/>
    <lineage>
        <taxon>Eukaryota</taxon>
        <taxon>Metazoa</taxon>
        <taxon>Ecdysozoa</taxon>
        <taxon>Nematoda</taxon>
        <taxon>Chromadorea</taxon>
        <taxon>Rhabditida</taxon>
        <taxon>Tylenchina</taxon>
        <taxon>Panagrolaimomorpha</taxon>
        <taxon>Panagrolaimoidea</taxon>
        <taxon>Panagrolaimidae</taxon>
        <taxon>Panagrolaimus</taxon>
    </lineage>
</organism>
<dbReference type="WBParaSite" id="ES5_v2.g10247.t1">
    <property type="protein sequence ID" value="ES5_v2.g10247.t1"/>
    <property type="gene ID" value="ES5_v2.g10247"/>
</dbReference>